<name>A0A1V0UVN4_9BACL</name>
<reference evidence="2 3" key="1">
    <citation type="submission" date="2017-03" db="EMBL/GenBank/DDBJ databases">
        <title>Paenibacillus larvae genome sequencing.</title>
        <authorList>
            <person name="Dingman D.W."/>
        </authorList>
    </citation>
    <scope>NUCLEOTIDE SEQUENCE [LARGE SCALE GENOMIC DNA]</scope>
    <source>
        <strain evidence="2 3">SAG 10367</strain>
    </source>
</reference>
<organism evidence="2 3">
    <name type="scientific">Paenibacillus larvae subsp. pulvifaciens</name>
    <dbReference type="NCBI Taxonomy" id="1477"/>
    <lineage>
        <taxon>Bacteria</taxon>
        <taxon>Bacillati</taxon>
        <taxon>Bacillota</taxon>
        <taxon>Bacilli</taxon>
        <taxon>Bacillales</taxon>
        <taxon>Paenibacillaceae</taxon>
        <taxon>Paenibacillus</taxon>
    </lineage>
</organism>
<proteinExistence type="predicted"/>
<feature type="region of interest" description="Disordered" evidence="1">
    <location>
        <begin position="118"/>
        <end position="137"/>
    </location>
</feature>
<dbReference type="Proteomes" id="UP000192727">
    <property type="component" value="Chromosome"/>
</dbReference>
<gene>
    <name evidence="2" type="ORF">B7C51_17640</name>
</gene>
<protein>
    <submittedName>
        <fullName evidence="2">Uncharacterized protein</fullName>
    </submittedName>
</protein>
<dbReference type="EMBL" id="CP020557">
    <property type="protein sequence ID" value="ARF69249.1"/>
    <property type="molecule type" value="Genomic_DNA"/>
</dbReference>
<feature type="compositionally biased region" description="Low complexity" evidence="1">
    <location>
        <begin position="87"/>
        <end position="104"/>
    </location>
</feature>
<evidence type="ECO:0000313" key="3">
    <source>
        <dbReference type="Proteomes" id="UP000192727"/>
    </source>
</evidence>
<feature type="region of interest" description="Disordered" evidence="1">
    <location>
        <begin position="80"/>
        <end position="104"/>
    </location>
</feature>
<evidence type="ECO:0000313" key="2">
    <source>
        <dbReference type="EMBL" id="ARF69249.1"/>
    </source>
</evidence>
<dbReference type="RefSeq" id="WP_083041003.1">
    <property type="nucleotide sequence ID" value="NZ_CP020557.1"/>
</dbReference>
<accession>A0A1V0UVN4</accession>
<sequence>MAQVTHAEFVRMSQRNDVPCGEVKFYLDGEDTPYLAEVISSADGHKEVRRVYKMQVDPAVDWYDNNMHQAYEEVTNRFADRAPSDLSSQTDSPDASAQAASAGATMNDLTQQLMQVDEVSRGLEQGFSAPAESNLER</sequence>
<evidence type="ECO:0000256" key="1">
    <source>
        <dbReference type="SAM" id="MobiDB-lite"/>
    </source>
</evidence>
<dbReference type="AlphaFoldDB" id="A0A1V0UVN4"/>